<feature type="transmembrane region" description="Helical" evidence="5">
    <location>
        <begin position="306"/>
        <end position="328"/>
    </location>
</feature>
<organism evidence="7 8">
    <name type="scientific">Thermofilum pendens (strain DSM 2475 / Hrk 5)</name>
    <dbReference type="NCBI Taxonomy" id="368408"/>
    <lineage>
        <taxon>Archaea</taxon>
        <taxon>Thermoproteota</taxon>
        <taxon>Thermoprotei</taxon>
        <taxon>Thermofilales</taxon>
        <taxon>Thermofilaceae</taxon>
        <taxon>Thermofilum</taxon>
    </lineage>
</organism>
<evidence type="ECO:0000259" key="6">
    <source>
        <dbReference type="PROSITE" id="PS50106"/>
    </source>
</evidence>
<sequence length="380" mass="40434">MEAGSLFALLVAAGLYMLVYLVLRARSGVAGTWLELQGGVVVLKTRRLNRLVEDVGKKYKRLMGLVGDLGVVTGIALGAYGVFFLHDNLFKLLTASPGASPVSPLVPGVTVGLNELAYFLLAVAVTLIPHELSHAFQAAAEGVRIKSMGVFLAFLVPGGFAEIDEDELDSKPLRSKLRVLAAGSFANIATFLLLVALFYLVLFTPLAPRPNGVLVSGVIQGSPAFQRLQPGDVIVAVNGTPTPTLEGFSKVMERSAPGRLIKLTVMRGSVLVNYSLVLAQHPESPGRGFIGVKIDQSYSNEWLYRAFWWMLVVTSSVAIINMLPIVPLDGGKLLSYLLQAVAPGRASKVAVWACSAYMLIVLLASMATSAGVFGLAPLTP</sequence>
<dbReference type="EMBL" id="CP000505">
    <property type="protein sequence ID" value="ABL78265.1"/>
    <property type="molecule type" value="Genomic_DNA"/>
</dbReference>
<keyword evidence="8" id="KW-1185">Reference proteome</keyword>
<dbReference type="GO" id="GO:0004222">
    <property type="term" value="F:metalloendopeptidase activity"/>
    <property type="evidence" value="ECO:0007669"/>
    <property type="project" value="InterPro"/>
</dbReference>
<dbReference type="InterPro" id="IPR036034">
    <property type="entry name" value="PDZ_sf"/>
</dbReference>
<keyword evidence="2 5" id="KW-0812">Transmembrane</keyword>
<dbReference type="OrthoDB" id="15212at2157"/>
<dbReference type="Proteomes" id="UP000000641">
    <property type="component" value="Chromosome"/>
</dbReference>
<dbReference type="AlphaFoldDB" id="A1RYI5"/>
<evidence type="ECO:0000313" key="8">
    <source>
        <dbReference type="Proteomes" id="UP000000641"/>
    </source>
</evidence>
<evidence type="ECO:0000313" key="7">
    <source>
        <dbReference type="EMBL" id="ABL78265.1"/>
    </source>
</evidence>
<dbReference type="EnsemblBacteria" id="ABL78265">
    <property type="protein sequence ID" value="ABL78265"/>
    <property type="gene ID" value="Tpen_0864"/>
</dbReference>
<feature type="transmembrane region" description="Helical" evidence="5">
    <location>
        <begin position="179"/>
        <end position="202"/>
    </location>
</feature>
<dbReference type="InterPro" id="IPR001193">
    <property type="entry name" value="MBTPS2"/>
</dbReference>
<dbReference type="InterPro" id="IPR041489">
    <property type="entry name" value="PDZ_6"/>
</dbReference>
<keyword evidence="3 5" id="KW-1133">Transmembrane helix</keyword>
<dbReference type="GO" id="GO:0031293">
    <property type="term" value="P:membrane protein intracellular domain proteolysis"/>
    <property type="evidence" value="ECO:0007669"/>
    <property type="project" value="TreeGrafter"/>
</dbReference>
<dbReference type="GO" id="GO:0016020">
    <property type="term" value="C:membrane"/>
    <property type="evidence" value="ECO:0007669"/>
    <property type="project" value="InterPro"/>
</dbReference>
<dbReference type="STRING" id="368408.Tpen_0864"/>
<dbReference type="SUPFAM" id="SSF50156">
    <property type="entry name" value="PDZ domain-like"/>
    <property type="match status" value="1"/>
</dbReference>
<dbReference type="KEGG" id="tpe:Tpen_0864"/>
<keyword evidence="4 5" id="KW-0472">Membrane</keyword>
<dbReference type="GO" id="GO:0012505">
    <property type="term" value="C:endomembrane system"/>
    <property type="evidence" value="ECO:0007669"/>
    <property type="project" value="UniProtKB-SubCell"/>
</dbReference>
<dbReference type="PROSITE" id="PS50106">
    <property type="entry name" value="PDZ"/>
    <property type="match status" value="1"/>
</dbReference>
<dbReference type="PRINTS" id="PR01000">
    <property type="entry name" value="SREBPS2PTASE"/>
</dbReference>
<feature type="transmembrane region" description="Helical" evidence="5">
    <location>
        <begin position="349"/>
        <end position="376"/>
    </location>
</feature>
<proteinExistence type="predicted"/>
<dbReference type="Pfam" id="PF02163">
    <property type="entry name" value="Peptidase_M50"/>
    <property type="match status" value="1"/>
</dbReference>
<dbReference type="Pfam" id="PF17820">
    <property type="entry name" value="PDZ_6"/>
    <property type="match status" value="1"/>
</dbReference>
<dbReference type="HOGENOM" id="CLU_042134_1_0_2"/>
<dbReference type="InterPro" id="IPR001478">
    <property type="entry name" value="PDZ"/>
</dbReference>
<dbReference type="eggNOG" id="arCOG04064">
    <property type="taxonomic scope" value="Archaea"/>
</dbReference>
<protein>
    <submittedName>
        <fullName evidence="7">Peptidase M50</fullName>
    </submittedName>
</protein>
<evidence type="ECO:0000256" key="1">
    <source>
        <dbReference type="ARBA" id="ARBA00004127"/>
    </source>
</evidence>
<evidence type="ECO:0000256" key="5">
    <source>
        <dbReference type="SAM" id="Phobius"/>
    </source>
</evidence>
<dbReference type="PANTHER" id="PTHR13325">
    <property type="entry name" value="PROTEASE M50 MEMBRANE-BOUND TRANSCRIPTION FACTOR SITE 2 PROTEASE"/>
    <property type="match status" value="1"/>
</dbReference>
<accession>A1RYI5</accession>
<dbReference type="Gene3D" id="2.30.42.10">
    <property type="match status" value="1"/>
</dbReference>
<dbReference type="GeneID" id="4602207"/>
<evidence type="ECO:0000256" key="2">
    <source>
        <dbReference type="ARBA" id="ARBA00022692"/>
    </source>
</evidence>
<name>A1RYI5_THEPD</name>
<evidence type="ECO:0000256" key="4">
    <source>
        <dbReference type="ARBA" id="ARBA00023136"/>
    </source>
</evidence>
<dbReference type="RefSeq" id="WP_011752530.1">
    <property type="nucleotide sequence ID" value="NC_008698.1"/>
</dbReference>
<feature type="domain" description="PDZ" evidence="6">
    <location>
        <begin position="212"/>
        <end position="249"/>
    </location>
</feature>
<reference evidence="8" key="1">
    <citation type="journal article" date="2008" name="J. Bacteriol.">
        <title>Genome sequence of Thermofilum pendens reveals an exceptional loss of biosynthetic pathways without genome reduction.</title>
        <authorList>
            <person name="Anderson I."/>
            <person name="Rodriguez J."/>
            <person name="Susanti D."/>
            <person name="Porat I."/>
            <person name="Reich C."/>
            <person name="Ulrich L.E."/>
            <person name="Elkins J.G."/>
            <person name="Mavromatis K."/>
            <person name="Lykidis A."/>
            <person name="Kim E."/>
            <person name="Thompson L.S."/>
            <person name="Nolan M."/>
            <person name="Land M."/>
            <person name="Copeland A."/>
            <person name="Lapidus A."/>
            <person name="Lucas S."/>
            <person name="Detter C."/>
            <person name="Zhulin I.B."/>
            <person name="Olsen G.J."/>
            <person name="Whitman W."/>
            <person name="Mukhopadhyay B."/>
            <person name="Bristow J."/>
            <person name="Kyrpides N."/>
        </authorList>
    </citation>
    <scope>NUCLEOTIDE SEQUENCE [LARGE SCALE GENOMIC DNA]</scope>
    <source>
        <strain evidence="8">DSM 2475 / Hrk 5</strain>
    </source>
</reference>
<evidence type="ECO:0000256" key="3">
    <source>
        <dbReference type="ARBA" id="ARBA00022989"/>
    </source>
</evidence>
<dbReference type="PANTHER" id="PTHR13325:SF3">
    <property type="entry name" value="MEMBRANE-BOUND TRANSCRIPTION FACTOR SITE-2 PROTEASE"/>
    <property type="match status" value="1"/>
</dbReference>
<comment type="subcellular location">
    <subcellularLocation>
        <location evidence="1">Endomembrane system</location>
        <topology evidence="1">Multi-pass membrane protein</topology>
    </subcellularLocation>
</comment>
<gene>
    <name evidence="7" type="ordered locus">Tpen_0864</name>
</gene>
<dbReference type="SMART" id="SM00228">
    <property type="entry name" value="PDZ"/>
    <property type="match status" value="1"/>
</dbReference>
<feature type="transmembrane region" description="Helical" evidence="5">
    <location>
        <begin position="6"/>
        <end position="23"/>
    </location>
</feature>
<dbReference type="InterPro" id="IPR008915">
    <property type="entry name" value="Peptidase_M50"/>
</dbReference>
<feature type="transmembrane region" description="Helical" evidence="5">
    <location>
        <begin position="105"/>
        <end position="128"/>
    </location>
</feature>
<dbReference type="GO" id="GO:0005737">
    <property type="term" value="C:cytoplasm"/>
    <property type="evidence" value="ECO:0007669"/>
    <property type="project" value="TreeGrafter"/>
</dbReference>
<feature type="transmembrane region" description="Helical" evidence="5">
    <location>
        <begin position="65"/>
        <end position="85"/>
    </location>
</feature>